<dbReference type="Pfam" id="PF07090">
    <property type="entry name" value="GATase1_like"/>
    <property type="match status" value="1"/>
</dbReference>
<gene>
    <name evidence="2" type="ORF">ENS64_01900</name>
</gene>
<name>A0A7C4LIN6_9PLAN</name>
<dbReference type="EMBL" id="DSVQ01000005">
    <property type="protein sequence ID" value="HGT38012.1"/>
    <property type="molecule type" value="Genomic_DNA"/>
</dbReference>
<dbReference type="Gene3D" id="3.40.50.880">
    <property type="match status" value="1"/>
</dbReference>
<accession>A0A7C4LIN6</accession>
<evidence type="ECO:0000313" key="2">
    <source>
        <dbReference type="EMBL" id="HGT38012.1"/>
    </source>
</evidence>
<reference evidence="2" key="1">
    <citation type="journal article" date="2020" name="mSystems">
        <title>Genome- and Community-Level Interaction Insights into Carbon Utilization and Element Cycling Functions of Hydrothermarchaeota in Hydrothermal Sediment.</title>
        <authorList>
            <person name="Zhou Z."/>
            <person name="Liu Y."/>
            <person name="Xu W."/>
            <person name="Pan J."/>
            <person name="Luo Z.H."/>
            <person name="Li M."/>
        </authorList>
    </citation>
    <scope>NUCLEOTIDE SEQUENCE [LARGE SCALE GENOMIC DNA]</scope>
    <source>
        <strain evidence="2">SpSt-508</strain>
    </source>
</reference>
<dbReference type="InterPro" id="IPR010768">
    <property type="entry name" value="GATase1-like"/>
</dbReference>
<feature type="domain" description="Putative glutamine amidotransferase" evidence="1">
    <location>
        <begin position="69"/>
        <end position="215"/>
    </location>
</feature>
<evidence type="ECO:0000259" key="1">
    <source>
        <dbReference type="Pfam" id="PF07090"/>
    </source>
</evidence>
<dbReference type="SUPFAM" id="SSF52317">
    <property type="entry name" value="Class I glutamine amidotransferase-like"/>
    <property type="match status" value="1"/>
</dbReference>
<dbReference type="PANTHER" id="PTHR37947">
    <property type="entry name" value="BLL2462 PROTEIN"/>
    <property type="match status" value="1"/>
</dbReference>
<comment type="caution">
    <text evidence="2">The sequence shown here is derived from an EMBL/GenBank/DDBJ whole genome shotgun (WGS) entry which is preliminary data.</text>
</comment>
<dbReference type="AlphaFoldDB" id="A0A7C4LIN6"/>
<protein>
    <recommendedName>
        <fullName evidence="1">Putative glutamine amidotransferase domain-containing protein</fullName>
    </recommendedName>
</protein>
<sequence length="252" mass="27411">MTSSILYCGDTDLATAASYLAGLMTHWGWHYEYVPSQVPLSGQHLDRQHALFIFSDYPASQAAEPWQRAVVERVRDGAGLLMIGGWESFHGMGGNWDGTVLGQALPVDISDRDDRCNFAQGALLLPRDEPELWGPLPWRTQPPAIGGLNRVRPKPEARVALEAHPLKAWRDEGDRWQLVTETPLPALVVGTCGGGRTAALLTDVAPHWVGGLVDWGSARVTAQAPGGAAIEVGDLYASFLHRLLSFTARTLQ</sequence>
<organism evidence="2">
    <name type="scientific">Schlesneria paludicola</name>
    <dbReference type="NCBI Taxonomy" id="360056"/>
    <lineage>
        <taxon>Bacteria</taxon>
        <taxon>Pseudomonadati</taxon>
        <taxon>Planctomycetota</taxon>
        <taxon>Planctomycetia</taxon>
        <taxon>Planctomycetales</taxon>
        <taxon>Planctomycetaceae</taxon>
        <taxon>Schlesneria</taxon>
    </lineage>
</organism>
<dbReference type="PANTHER" id="PTHR37947:SF1">
    <property type="entry name" value="BLL2462 PROTEIN"/>
    <property type="match status" value="1"/>
</dbReference>
<proteinExistence type="predicted"/>
<dbReference type="InterPro" id="IPR029062">
    <property type="entry name" value="Class_I_gatase-like"/>
</dbReference>